<name>A0A167T2S7_9BACL</name>
<reference evidence="1 2" key="1">
    <citation type="journal article" date="2006" name="Syst. Appl. Microbiol.">
        <title>Anoxybacillus amylolyticus sp. nov., a thermophilic amylase producing bacterium isolated from Mount Rittmann (Antarctica).</title>
        <authorList>
            <person name="Poli A."/>
            <person name="Esposito E."/>
            <person name="Lama L."/>
            <person name="Orlando P."/>
            <person name="Nicolaus G."/>
            <person name="de Appolonia F."/>
            <person name="Gambacorta A."/>
            <person name="Nicolaus B."/>
        </authorList>
    </citation>
    <scope>NUCLEOTIDE SEQUENCE [LARGE SCALE GENOMIC DNA]</scope>
    <source>
        <strain evidence="1 2">DSM 15939</strain>
    </source>
</reference>
<organism evidence="1 2">
    <name type="scientific">Anoxybacteroides amylolyticum</name>
    <dbReference type="NCBI Taxonomy" id="294699"/>
    <lineage>
        <taxon>Bacteria</taxon>
        <taxon>Bacillati</taxon>
        <taxon>Bacillota</taxon>
        <taxon>Bacilli</taxon>
        <taxon>Bacillales</taxon>
        <taxon>Anoxybacillaceae</taxon>
        <taxon>Anoxybacteroides</taxon>
    </lineage>
</organism>
<dbReference type="KEGG" id="aamy:GFC30_239"/>
<evidence type="ECO:0000313" key="2">
    <source>
        <dbReference type="Proteomes" id="UP000076865"/>
    </source>
</evidence>
<dbReference type="AlphaFoldDB" id="A0A167T2S7"/>
<dbReference type="Proteomes" id="UP000076865">
    <property type="component" value="Chromosome"/>
</dbReference>
<evidence type="ECO:0000313" key="1">
    <source>
        <dbReference type="EMBL" id="ANB59364.1"/>
    </source>
</evidence>
<sequence length="54" mass="6409">MNPNHCLIESRAPLFRYPSQEEIQKKDHFLKQLALLLNHSVNIQTNMNHEIPKE</sequence>
<proteinExistence type="predicted"/>
<dbReference type="EMBL" id="CP015438">
    <property type="protein sequence ID" value="ANB59364.1"/>
    <property type="molecule type" value="Genomic_DNA"/>
</dbReference>
<keyword evidence="2" id="KW-1185">Reference proteome</keyword>
<dbReference type="RefSeq" id="WP_157075839.1">
    <property type="nucleotide sequence ID" value="NZ_CP015438.1"/>
</dbReference>
<protein>
    <submittedName>
        <fullName evidence="1">Uncharacterized protein</fullName>
    </submittedName>
</protein>
<dbReference type="PATRIC" id="fig|294699.3.peg.219"/>
<accession>A0A167T2S7</accession>
<gene>
    <name evidence="1" type="ORF">GFC30_239</name>
</gene>